<dbReference type="EMBL" id="JPWJ01000014">
    <property type="protein sequence ID" value="RCK45509.1"/>
    <property type="molecule type" value="Genomic_DNA"/>
</dbReference>
<reference evidence="2 3" key="1">
    <citation type="submission" date="2014-07" db="EMBL/GenBank/DDBJ databases">
        <title>Draft genome sequence of Thalassospira xiamenensis IB13.</title>
        <authorList>
            <person name="Lai Q."/>
            <person name="Shao Z."/>
        </authorList>
    </citation>
    <scope>NUCLEOTIDE SEQUENCE [LARGE SCALE GENOMIC DNA]</scope>
    <source>
        <strain evidence="2 3">IB13</strain>
    </source>
</reference>
<dbReference type="RefSeq" id="WP_062959904.1">
    <property type="nucleotide sequence ID" value="NZ_JPWJ01000014.1"/>
</dbReference>
<name>A0A367WWB7_9PROT</name>
<accession>A0A367WWB7</accession>
<dbReference type="Proteomes" id="UP000252266">
    <property type="component" value="Unassembled WGS sequence"/>
</dbReference>
<dbReference type="AlphaFoldDB" id="A0A367WWB7"/>
<gene>
    <name evidence="2" type="ORF">TH44_20810</name>
</gene>
<sequence>MAKVPEISADFARWYSEAFMEEGDIRDLRWKGIVNVTAKSTFSIKEIEILTRLVFQGKTPASGRKGEDLNDTYNKLVSAISGNDPAFVPLQASRELQILAAVALSMIVKKDPDAAIAVTTASFNGTRMPELPFDLLGVAEDSLIELSRRMHIRDEFEELELSAPKLDFDINIEEDEVLPETEKWKTQIKDLHEATSKAIARVVAGQNRVVERLHKRMRLDEEELQMLWWLLGKHSRHLKMPFSKIDARMRPLAIAEELGRMTMVSPGPASVQAMLAKADVGDEQIKLEDAVNSMELSWAEAATDSEYVSPVTTPIHFALEQRAELGTEDKWQDGWSTLTGIKADLRLPSIKLAELFYREHLFINVG</sequence>
<comment type="caution">
    <text evidence="2">The sequence shown here is derived from an EMBL/GenBank/DDBJ whole genome shotgun (WGS) entry which is preliminary data.</text>
</comment>
<proteinExistence type="predicted"/>
<evidence type="ECO:0000313" key="3">
    <source>
        <dbReference type="Proteomes" id="UP000252266"/>
    </source>
</evidence>
<protein>
    <recommendedName>
        <fullName evidence="1">GTPase-associated system helical domain-containing protein</fullName>
    </recommendedName>
</protein>
<dbReference type="InterPro" id="IPR045523">
    <property type="entry name" value="GASH"/>
</dbReference>
<evidence type="ECO:0000259" key="1">
    <source>
        <dbReference type="Pfam" id="PF19994"/>
    </source>
</evidence>
<feature type="domain" description="GTPase-associated system helical" evidence="1">
    <location>
        <begin position="181"/>
        <end position="361"/>
    </location>
</feature>
<evidence type="ECO:0000313" key="2">
    <source>
        <dbReference type="EMBL" id="RCK45509.1"/>
    </source>
</evidence>
<dbReference type="Pfam" id="PF19994">
    <property type="entry name" value="GASH"/>
    <property type="match status" value="1"/>
</dbReference>
<organism evidence="2 3">
    <name type="scientific">Thalassospira xiamenensis</name>
    <dbReference type="NCBI Taxonomy" id="220697"/>
    <lineage>
        <taxon>Bacteria</taxon>
        <taxon>Pseudomonadati</taxon>
        <taxon>Pseudomonadota</taxon>
        <taxon>Alphaproteobacteria</taxon>
        <taxon>Rhodospirillales</taxon>
        <taxon>Thalassospiraceae</taxon>
        <taxon>Thalassospira</taxon>
    </lineage>
</organism>